<dbReference type="Pfam" id="PF00653">
    <property type="entry name" value="BIR"/>
    <property type="match status" value="1"/>
</dbReference>
<dbReference type="AlphaFoldDB" id="A0A820BTX8"/>
<gene>
    <name evidence="1" type="ORF">KXQ929_LOCUS40399</name>
</gene>
<comment type="caution">
    <text evidence="1">The sequence shown here is derived from an EMBL/GenBank/DDBJ whole genome shotgun (WGS) entry which is preliminary data.</text>
</comment>
<name>A0A820BTX8_9BILA</name>
<dbReference type="SUPFAM" id="SSF57924">
    <property type="entry name" value="Inhibitor of apoptosis (IAP) repeat"/>
    <property type="match status" value="1"/>
</dbReference>
<protein>
    <submittedName>
        <fullName evidence="1">Uncharacterized protein</fullName>
    </submittedName>
</protein>
<evidence type="ECO:0000313" key="1">
    <source>
        <dbReference type="EMBL" id="CAF4206430.1"/>
    </source>
</evidence>
<sequence length="117" mass="13416">MHLTKENTDTLESLENKQPISFLRNEVLQRISAMSQKLEKENVHSCDVMDSAGWTYIKSINTAYCKTCGLRVSEWTKEMDPFAIHAEQNPTCSFVQFKNTNELSFSHISTANNQEKP</sequence>
<proteinExistence type="predicted"/>
<accession>A0A820BTX8</accession>
<dbReference type="PROSITE" id="PS50143">
    <property type="entry name" value="BIR_REPEAT_2"/>
    <property type="match status" value="1"/>
</dbReference>
<dbReference type="Proteomes" id="UP000663868">
    <property type="component" value="Unassembled WGS sequence"/>
</dbReference>
<evidence type="ECO:0000313" key="2">
    <source>
        <dbReference type="Proteomes" id="UP000663868"/>
    </source>
</evidence>
<dbReference type="EMBL" id="CAJOBB010008346">
    <property type="protein sequence ID" value="CAF4206430.1"/>
    <property type="molecule type" value="Genomic_DNA"/>
</dbReference>
<dbReference type="InterPro" id="IPR001370">
    <property type="entry name" value="BIR_rpt"/>
</dbReference>
<reference evidence="1" key="1">
    <citation type="submission" date="2021-02" db="EMBL/GenBank/DDBJ databases">
        <authorList>
            <person name="Nowell W R."/>
        </authorList>
    </citation>
    <scope>NUCLEOTIDE SEQUENCE</scope>
</reference>
<organism evidence="1 2">
    <name type="scientific">Adineta steineri</name>
    <dbReference type="NCBI Taxonomy" id="433720"/>
    <lineage>
        <taxon>Eukaryota</taxon>
        <taxon>Metazoa</taxon>
        <taxon>Spiralia</taxon>
        <taxon>Gnathifera</taxon>
        <taxon>Rotifera</taxon>
        <taxon>Eurotatoria</taxon>
        <taxon>Bdelloidea</taxon>
        <taxon>Adinetida</taxon>
        <taxon>Adinetidae</taxon>
        <taxon>Adineta</taxon>
    </lineage>
</organism>
<feature type="non-terminal residue" evidence="1">
    <location>
        <position position="117"/>
    </location>
</feature>
<dbReference type="Gene3D" id="1.10.1170.10">
    <property type="entry name" value="Inhibitor Of Apoptosis Protein (2mihbC-IAP-1), Chain A"/>
    <property type="match status" value="1"/>
</dbReference>